<evidence type="ECO:0000256" key="1">
    <source>
        <dbReference type="SAM" id="SignalP"/>
    </source>
</evidence>
<keyword evidence="1" id="KW-0732">Signal</keyword>
<gene>
    <name evidence="2" type="ORF">GKIL_4104</name>
</gene>
<dbReference type="Proteomes" id="UP000017396">
    <property type="component" value="Chromosome"/>
</dbReference>
<evidence type="ECO:0008006" key="4">
    <source>
        <dbReference type="Google" id="ProtNLM"/>
    </source>
</evidence>
<dbReference type="HOGENOM" id="CLU_112932_0_0_3"/>
<dbReference type="KEGG" id="glj:GKIL_4104"/>
<feature type="signal peptide" evidence="1">
    <location>
        <begin position="1"/>
        <end position="22"/>
    </location>
</feature>
<proteinExistence type="predicted"/>
<dbReference type="EMBL" id="CP003587">
    <property type="protein sequence ID" value="AGY60350.1"/>
    <property type="molecule type" value="Genomic_DNA"/>
</dbReference>
<reference evidence="2 3" key="1">
    <citation type="journal article" date="2013" name="PLoS ONE">
        <title>Cultivation and Complete Genome Sequencing of Gloeobacter kilaueensis sp. nov., from a Lava Cave in Kilauea Caldera, Hawai'i.</title>
        <authorList>
            <person name="Saw J.H."/>
            <person name="Schatz M."/>
            <person name="Brown M.V."/>
            <person name="Kunkel D.D."/>
            <person name="Foster J.S."/>
            <person name="Shick H."/>
            <person name="Christensen S."/>
            <person name="Hou S."/>
            <person name="Wan X."/>
            <person name="Donachie S.P."/>
        </authorList>
    </citation>
    <scope>NUCLEOTIDE SEQUENCE [LARGE SCALE GENOMIC DNA]</scope>
    <source>
        <strain evidence="3">JS</strain>
    </source>
</reference>
<name>U5QRP1_GLOK1</name>
<keyword evidence="3" id="KW-1185">Reference proteome</keyword>
<feature type="chain" id="PRO_5004664257" description="DUF2808 domain-containing protein" evidence="1">
    <location>
        <begin position="23"/>
        <end position="192"/>
    </location>
</feature>
<sequence>MRRMFAFATAAALLAAAIPVGAIQFANGETAFNHIPTLIGYSLSDRTLDARAYYNVRIQVPQDSDIGLGRIVLGLANPNNPNTFAPVPGSNDVIATESSPSEAMPVTVTVGSNNGVRFDRQVINGAAQLDGSQLAVTFDKPIPAGSQVNVEWYGRNPATEGTYLVDVVAFPSGDAPRGQFLGFARYNVGTNL</sequence>
<evidence type="ECO:0000313" key="3">
    <source>
        <dbReference type="Proteomes" id="UP000017396"/>
    </source>
</evidence>
<accession>U5QRP1</accession>
<dbReference type="InterPro" id="IPR021256">
    <property type="entry name" value="DUF2808"/>
</dbReference>
<dbReference type="STRING" id="1183438.GKIL_4104"/>
<protein>
    <recommendedName>
        <fullName evidence="4">DUF2808 domain-containing protein</fullName>
    </recommendedName>
</protein>
<dbReference type="Pfam" id="PF10989">
    <property type="entry name" value="DUF2808"/>
    <property type="match status" value="1"/>
</dbReference>
<evidence type="ECO:0000313" key="2">
    <source>
        <dbReference type="EMBL" id="AGY60350.1"/>
    </source>
</evidence>
<organism evidence="2 3">
    <name type="scientific">Gloeobacter kilaueensis (strain ATCC BAA-2537 / CCAP 1431/1 / ULC 316 / JS1)</name>
    <dbReference type="NCBI Taxonomy" id="1183438"/>
    <lineage>
        <taxon>Bacteria</taxon>
        <taxon>Bacillati</taxon>
        <taxon>Cyanobacteriota</taxon>
        <taxon>Cyanophyceae</taxon>
        <taxon>Gloeobacterales</taxon>
        <taxon>Gloeobacteraceae</taxon>
        <taxon>Gloeobacter</taxon>
    </lineage>
</organism>
<dbReference type="AlphaFoldDB" id="U5QRP1"/>
<dbReference type="RefSeq" id="WP_023175691.1">
    <property type="nucleotide sequence ID" value="NC_022600.1"/>
</dbReference>